<name>A0AAP0MMT9_9ROSI</name>
<feature type="region of interest" description="Disordered" evidence="1">
    <location>
        <begin position="149"/>
        <end position="168"/>
    </location>
</feature>
<evidence type="ECO:0000313" key="2">
    <source>
        <dbReference type="EMBL" id="KAK9214987.1"/>
    </source>
</evidence>
<proteinExistence type="predicted"/>
<dbReference type="EMBL" id="JBCGBO010000003">
    <property type="protein sequence ID" value="KAK9214987.1"/>
    <property type="molecule type" value="Genomic_DNA"/>
</dbReference>
<feature type="region of interest" description="Disordered" evidence="1">
    <location>
        <begin position="519"/>
        <end position="539"/>
    </location>
</feature>
<sequence length="539" mass="61796">MDQIHVKVHFDGKLIDLGEYEIECLSLVALINDVMEKVVNRHRLDDEKFMIMAEIPFSGAKQLLETDMELLSFVNLMLSRKITLLLLEMKSLPSEAMQSDILENHQTSFIPENSSKNTLKRMFEAYEEGNKPTMADAIHHEQVTKWTDEPLDDDDNEPLDNDNANSVDSINWTDDEIGEIVKIDNEDVENIIDPSDNSDFDNNALLSYYESDVFPSSETRYCARHVYANFRKQNSAEILREHFWKAARATNKTDFDDAMTTINKIDENAYKWLVDNDPSTWSCHQFDPFYKTDHVTNNMSESWNSYLNEYRRKPILELLEFIRMKLMKRMIKRREKCEDWESNIPPRVQKKIAKIAKAARRVSVIKASKYQFEVVEIMPDMERHYIVDLSIEKDVCSSSANYQVLAEREALPVEAGTNKAHQLIGQQQLSTSIKVKQSKVKSMQASQAQINQVVAQAQPEQAPGIYGPQSTIGQQQQPAYIIARQKRARQGHDQGTGNNNNNGVINTEPVLKKVRKESKDRLNATQPSASMLDGFGGCM</sequence>
<comment type="caution">
    <text evidence="2">The sequence shown here is derived from an EMBL/GenBank/DDBJ whole genome shotgun (WGS) entry which is preliminary data.</text>
</comment>
<feature type="compositionally biased region" description="Acidic residues" evidence="1">
    <location>
        <begin position="149"/>
        <end position="160"/>
    </location>
</feature>
<evidence type="ECO:0008006" key="4">
    <source>
        <dbReference type="Google" id="ProtNLM"/>
    </source>
</evidence>
<dbReference type="Proteomes" id="UP001428341">
    <property type="component" value="Unassembled WGS sequence"/>
</dbReference>
<evidence type="ECO:0000256" key="1">
    <source>
        <dbReference type="SAM" id="MobiDB-lite"/>
    </source>
</evidence>
<protein>
    <recommendedName>
        <fullName evidence="4">PB1 domain-containing protein</fullName>
    </recommendedName>
</protein>
<dbReference type="AlphaFoldDB" id="A0AAP0MMT9"/>
<keyword evidence="3" id="KW-1185">Reference proteome</keyword>
<reference evidence="2 3" key="1">
    <citation type="submission" date="2024-05" db="EMBL/GenBank/DDBJ databases">
        <title>Haplotype-resolved chromosome-level genome assembly of Huyou (Citrus changshanensis).</title>
        <authorList>
            <person name="Miao C."/>
            <person name="Chen W."/>
            <person name="Wu Y."/>
            <person name="Wang L."/>
            <person name="Zhao S."/>
            <person name="Grierson D."/>
            <person name="Xu C."/>
            <person name="Chen K."/>
        </authorList>
    </citation>
    <scope>NUCLEOTIDE SEQUENCE [LARGE SCALE GENOMIC DNA]</scope>
    <source>
        <strain evidence="2">01-14</strain>
        <tissue evidence="2">Leaf</tissue>
    </source>
</reference>
<dbReference type="PANTHER" id="PTHR31973:SF187">
    <property type="entry name" value="MUTATOR TRANSPOSASE MUDRA PROTEIN"/>
    <property type="match status" value="1"/>
</dbReference>
<organism evidence="2 3">
    <name type="scientific">Citrus x changshan-huyou</name>
    <dbReference type="NCBI Taxonomy" id="2935761"/>
    <lineage>
        <taxon>Eukaryota</taxon>
        <taxon>Viridiplantae</taxon>
        <taxon>Streptophyta</taxon>
        <taxon>Embryophyta</taxon>
        <taxon>Tracheophyta</taxon>
        <taxon>Spermatophyta</taxon>
        <taxon>Magnoliopsida</taxon>
        <taxon>eudicotyledons</taxon>
        <taxon>Gunneridae</taxon>
        <taxon>Pentapetalae</taxon>
        <taxon>rosids</taxon>
        <taxon>malvids</taxon>
        <taxon>Sapindales</taxon>
        <taxon>Rutaceae</taxon>
        <taxon>Aurantioideae</taxon>
        <taxon>Citrus</taxon>
    </lineage>
</organism>
<accession>A0AAP0MMT9</accession>
<gene>
    <name evidence="2" type="ORF">WN944_006990</name>
</gene>
<dbReference type="PANTHER" id="PTHR31973">
    <property type="entry name" value="POLYPROTEIN, PUTATIVE-RELATED"/>
    <property type="match status" value="1"/>
</dbReference>
<evidence type="ECO:0000313" key="3">
    <source>
        <dbReference type="Proteomes" id="UP001428341"/>
    </source>
</evidence>